<dbReference type="Proteomes" id="UP000176778">
    <property type="component" value="Unassembled WGS sequence"/>
</dbReference>
<evidence type="ECO:0000313" key="2">
    <source>
        <dbReference type="Proteomes" id="UP000176778"/>
    </source>
</evidence>
<name>A0A1F7X3Q5_9BACT</name>
<evidence type="ECO:0000313" key="1">
    <source>
        <dbReference type="EMBL" id="OGM09611.1"/>
    </source>
</evidence>
<dbReference type="AlphaFoldDB" id="A0A1F7X3Q5"/>
<gene>
    <name evidence="1" type="ORF">A2Y68_03165</name>
</gene>
<proteinExistence type="predicted"/>
<dbReference type="STRING" id="1802479.A2Y68_03165"/>
<comment type="caution">
    <text evidence="1">The sequence shown here is derived from an EMBL/GenBank/DDBJ whole genome shotgun (WGS) entry which is preliminary data.</text>
</comment>
<organism evidence="1 2">
    <name type="scientific">Candidatus Woesebacteria bacterium RBG_13_46_13</name>
    <dbReference type="NCBI Taxonomy" id="1802479"/>
    <lineage>
        <taxon>Bacteria</taxon>
        <taxon>Candidatus Woeseibacteriota</taxon>
    </lineage>
</organism>
<sequence>MTKKMEKGQSLFEIVLALAIATLIVVALVALASSAIRNSTFAKNKSLATRYSQEATEWLRGERDTDWDVFYARTANPLYCLKSLSWTEATIGQCTSGQEITGTVYKREIGFTRETVDVGGVPKNVVEAEINVYWQDAQGIHEVKSVTNFTDWRDTI</sequence>
<reference evidence="1 2" key="1">
    <citation type="journal article" date="2016" name="Nat. Commun.">
        <title>Thousands of microbial genomes shed light on interconnected biogeochemical processes in an aquifer system.</title>
        <authorList>
            <person name="Anantharaman K."/>
            <person name="Brown C.T."/>
            <person name="Hug L.A."/>
            <person name="Sharon I."/>
            <person name="Castelle C.J."/>
            <person name="Probst A.J."/>
            <person name="Thomas B.C."/>
            <person name="Singh A."/>
            <person name="Wilkins M.J."/>
            <person name="Karaoz U."/>
            <person name="Brodie E.L."/>
            <person name="Williams K.H."/>
            <person name="Hubbard S.S."/>
            <person name="Banfield J.F."/>
        </authorList>
    </citation>
    <scope>NUCLEOTIDE SEQUENCE [LARGE SCALE GENOMIC DNA]</scope>
</reference>
<dbReference type="EMBL" id="MGFR01000003">
    <property type="protein sequence ID" value="OGM09611.1"/>
    <property type="molecule type" value="Genomic_DNA"/>
</dbReference>
<evidence type="ECO:0008006" key="3">
    <source>
        <dbReference type="Google" id="ProtNLM"/>
    </source>
</evidence>
<protein>
    <recommendedName>
        <fullName evidence="3">Type II secretion system protein GspI C-terminal domain-containing protein</fullName>
    </recommendedName>
</protein>
<accession>A0A1F7X3Q5</accession>